<name>A0A381VH25_9ZZZZ</name>
<organism evidence="1">
    <name type="scientific">marine metagenome</name>
    <dbReference type="NCBI Taxonomy" id="408172"/>
    <lineage>
        <taxon>unclassified sequences</taxon>
        <taxon>metagenomes</taxon>
        <taxon>ecological metagenomes</taxon>
    </lineage>
</organism>
<dbReference type="EMBL" id="UINC01008829">
    <property type="protein sequence ID" value="SVA39676.1"/>
    <property type="molecule type" value="Genomic_DNA"/>
</dbReference>
<proteinExistence type="predicted"/>
<sequence>MDDRLASNYTEEALELDSCIAITITKDEEKIIAFSTILHRDMFGDAVRILNRHYKSPDVRRLSWGHQRRINTYTYEMIKQQVQFAKERDYDVAFISRELKGNNLDNLNFTALNRFKNYFPDKEKWIFSPKMHLVSTPKIFKENWQSILYYKLKKGGRFKTPSISIDAYKERFRKIYSS</sequence>
<accession>A0A381VH25</accession>
<protein>
    <recommendedName>
        <fullName evidence="2">N-acetyltransferase domain-containing protein</fullName>
    </recommendedName>
</protein>
<dbReference type="AlphaFoldDB" id="A0A381VH25"/>
<evidence type="ECO:0008006" key="2">
    <source>
        <dbReference type="Google" id="ProtNLM"/>
    </source>
</evidence>
<evidence type="ECO:0000313" key="1">
    <source>
        <dbReference type="EMBL" id="SVA39676.1"/>
    </source>
</evidence>
<gene>
    <name evidence="1" type="ORF">METZ01_LOCUS92530</name>
</gene>
<reference evidence="1" key="1">
    <citation type="submission" date="2018-05" db="EMBL/GenBank/DDBJ databases">
        <authorList>
            <person name="Lanie J.A."/>
            <person name="Ng W.-L."/>
            <person name="Kazmierczak K.M."/>
            <person name="Andrzejewski T.M."/>
            <person name="Davidsen T.M."/>
            <person name="Wayne K.J."/>
            <person name="Tettelin H."/>
            <person name="Glass J.I."/>
            <person name="Rusch D."/>
            <person name="Podicherti R."/>
            <person name="Tsui H.-C.T."/>
            <person name="Winkler M.E."/>
        </authorList>
    </citation>
    <scope>NUCLEOTIDE SEQUENCE</scope>
</reference>